<reference evidence="11" key="2">
    <citation type="submission" date="2021-01" db="EMBL/GenBank/DDBJ databases">
        <authorList>
            <person name="Schikora-Tamarit M.A."/>
        </authorList>
    </citation>
    <scope>NUCLEOTIDE SEQUENCE</scope>
    <source>
        <strain evidence="11">CBS6341</strain>
    </source>
</reference>
<dbReference type="EMBL" id="JAEUBF010000103">
    <property type="protein sequence ID" value="KAH3680489.1"/>
    <property type="molecule type" value="Genomic_DNA"/>
</dbReference>
<dbReference type="InterPro" id="IPR001969">
    <property type="entry name" value="Aspartic_peptidase_AS"/>
</dbReference>
<feature type="signal peptide" evidence="9">
    <location>
        <begin position="1"/>
        <end position="21"/>
    </location>
</feature>
<evidence type="ECO:0000259" key="10">
    <source>
        <dbReference type="PROSITE" id="PS51767"/>
    </source>
</evidence>
<keyword evidence="4 7" id="KW-0064">Aspartyl protease</keyword>
<dbReference type="SUPFAM" id="SSF50630">
    <property type="entry name" value="Acid proteases"/>
    <property type="match status" value="1"/>
</dbReference>
<evidence type="ECO:0000256" key="2">
    <source>
        <dbReference type="ARBA" id="ARBA00022670"/>
    </source>
</evidence>
<evidence type="ECO:0000256" key="8">
    <source>
        <dbReference type="SAM" id="MobiDB-lite"/>
    </source>
</evidence>
<feature type="region of interest" description="Disordered" evidence="8">
    <location>
        <begin position="512"/>
        <end position="545"/>
    </location>
</feature>
<evidence type="ECO:0000256" key="9">
    <source>
        <dbReference type="SAM" id="SignalP"/>
    </source>
</evidence>
<dbReference type="OrthoDB" id="771136at2759"/>
<keyword evidence="2 7" id="KW-0645">Protease</keyword>
<keyword evidence="3 9" id="KW-0732">Signal</keyword>
<comment type="similarity">
    <text evidence="1 7">Belongs to the peptidase A1 family.</text>
</comment>
<dbReference type="GO" id="GO:0004190">
    <property type="term" value="F:aspartic-type endopeptidase activity"/>
    <property type="evidence" value="ECO:0007669"/>
    <property type="project" value="UniProtKB-KW"/>
</dbReference>
<dbReference type="PROSITE" id="PS00141">
    <property type="entry name" value="ASP_PROTEASE"/>
    <property type="match status" value="2"/>
</dbReference>
<dbReference type="CDD" id="cd05474">
    <property type="entry name" value="SAP_like"/>
    <property type="match status" value="1"/>
</dbReference>
<dbReference type="AlphaFoldDB" id="A0A9P8Q0C1"/>
<keyword evidence="12" id="KW-1185">Reference proteome</keyword>
<protein>
    <recommendedName>
        <fullName evidence="10">Peptidase A1 domain-containing protein</fullName>
    </recommendedName>
</protein>
<sequence length="572" mass="60546">MVSISKLSFALLSLITQLSNAKNLGYHSLDFQVTQGKNFKDSLPRSQFQSQLIKREIDGIVDMEIENQSTFYSVSLKIGSQDEEVIVLVDTGSSDLWVTSSSNPYCSSSSSSSKKFRNLNDTEFLNGLNSNKEEDGNLLESYSLNNKASTKTSSVSSSVATINCNKYGTFDSSKSSTFSSNNTDFYILYGDSTFALGQWGTDTLVIDGLEVKDLSFAVANSTNSSVGVLGIGLEGLETTNAGALAGSNPYTYANLPVKLVQDGLIERTVYSLYLNDSSSSSGSVLFGGVDHSKYSGDLITVPIINTLESSGYSTAIEFQITLSGISIGSESVTSNQYAALLDSGTTLTYAPSSIISSIASAINAKYSSDYGYYVLTCPTSSSSNVTFNFQGVEIQVPLDDLLLQVSSSSLCVLAVLDSGDSSFILGDSFLRSAYVVYDLDNLEISLAQSNLNSDSENIDVVSASTIPSATQAASYSSTFDNSGTSTDGSEITFNIGTGTSVSSTTTKSKNTSTVQTIVRSSSKTTTTGTGTGTTGSSSSSTANVKNSGDRLSNQFNFITWVFGGVSFILFMI</sequence>
<feature type="chain" id="PRO_5040218634" description="Peptidase A1 domain-containing protein" evidence="9">
    <location>
        <begin position="22"/>
        <end position="572"/>
    </location>
</feature>
<evidence type="ECO:0000256" key="7">
    <source>
        <dbReference type="RuleBase" id="RU000454"/>
    </source>
</evidence>
<proteinExistence type="inferred from homology"/>
<feature type="active site" evidence="6">
    <location>
        <position position="90"/>
    </location>
</feature>
<evidence type="ECO:0000256" key="6">
    <source>
        <dbReference type="PIRSR" id="PIRSR601461-1"/>
    </source>
</evidence>
<dbReference type="InterPro" id="IPR021109">
    <property type="entry name" value="Peptidase_aspartic_dom_sf"/>
</dbReference>
<feature type="compositionally biased region" description="Low complexity" evidence="8">
    <location>
        <begin position="512"/>
        <end position="541"/>
    </location>
</feature>
<feature type="domain" description="Peptidase A1" evidence="10">
    <location>
        <begin position="72"/>
        <end position="447"/>
    </location>
</feature>
<dbReference type="GO" id="GO:0071944">
    <property type="term" value="C:cell periphery"/>
    <property type="evidence" value="ECO:0007669"/>
    <property type="project" value="UniProtKB-ARBA"/>
</dbReference>
<evidence type="ECO:0000313" key="11">
    <source>
        <dbReference type="EMBL" id="KAH3680489.1"/>
    </source>
</evidence>
<gene>
    <name evidence="11" type="ORF">WICMUC_000277</name>
</gene>
<reference evidence="11" key="1">
    <citation type="journal article" date="2021" name="Open Biol.">
        <title>Shared evolutionary footprints suggest mitochondrial oxidative damage underlies multiple complex I losses in fungi.</title>
        <authorList>
            <person name="Schikora-Tamarit M.A."/>
            <person name="Marcet-Houben M."/>
            <person name="Nosek J."/>
            <person name="Gabaldon T."/>
        </authorList>
    </citation>
    <scope>NUCLEOTIDE SEQUENCE</scope>
    <source>
        <strain evidence="11">CBS6341</strain>
    </source>
</reference>
<evidence type="ECO:0000256" key="1">
    <source>
        <dbReference type="ARBA" id="ARBA00007447"/>
    </source>
</evidence>
<dbReference type="InterPro" id="IPR033121">
    <property type="entry name" value="PEPTIDASE_A1"/>
</dbReference>
<dbReference type="GO" id="GO:0006508">
    <property type="term" value="P:proteolysis"/>
    <property type="evidence" value="ECO:0007669"/>
    <property type="project" value="UniProtKB-KW"/>
</dbReference>
<accession>A0A9P8Q0C1</accession>
<comment type="caution">
    <text evidence="11">The sequence shown here is derived from an EMBL/GenBank/DDBJ whole genome shotgun (WGS) entry which is preliminary data.</text>
</comment>
<dbReference type="Pfam" id="PF00026">
    <property type="entry name" value="Asp"/>
    <property type="match status" value="1"/>
</dbReference>
<dbReference type="InterPro" id="IPR001461">
    <property type="entry name" value="Aspartic_peptidase_A1"/>
</dbReference>
<dbReference type="PROSITE" id="PS51767">
    <property type="entry name" value="PEPTIDASE_A1"/>
    <property type="match status" value="1"/>
</dbReference>
<dbReference type="PRINTS" id="PR00792">
    <property type="entry name" value="PEPSIN"/>
</dbReference>
<evidence type="ECO:0000256" key="5">
    <source>
        <dbReference type="ARBA" id="ARBA00022801"/>
    </source>
</evidence>
<dbReference type="PANTHER" id="PTHR47966">
    <property type="entry name" value="BETA-SITE APP-CLEAVING ENZYME, ISOFORM A-RELATED"/>
    <property type="match status" value="1"/>
</dbReference>
<evidence type="ECO:0000256" key="4">
    <source>
        <dbReference type="ARBA" id="ARBA00022750"/>
    </source>
</evidence>
<evidence type="ECO:0000256" key="3">
    <source>
        <dbReference type="ARBA" id="ARBA00022729"/>
    </source>
</evidence>
<dbReference type="Proteomes" id="UP000769528">
    <property type="component" value="Unassembled WGS sequence"/>
</dbReference>
<dbReference type="PANTHER" id="PTHR47966:SF65">
    <property type="entry name" value="ASPARTIC-TYPE ENDOPEPTIDASE"/>
    <property type="match status" value="1"/>
</dbReference>
<evidence type="ECO:0000313" key="12">
    <source>
        <dbReference type="Proteomes" id="UP000769528"/>
    </source>
</evidence>
<keyword evidence="5 7" id="KW-0378">Hydrolase</keyword>
<feature type="active site" evidence="6">
    <location>
        <position position="342"/>
    </location>
</feature>
<dbReference type="Gene3D" id="2.40.70.10">
    <property type="entry name" value="Acid Proteases"/>
    <property type="match status" value="2"/>
</dbReference>
<name>A0A9P8Q0C1_9ASCO</name>
<organism evidence="11 12">
    <name type="scientific">Wickerhamomyces mucosus</name>
    <dbReference type="NCBI Taxonomy" id="1378264"/>
    <lineage>
        <taxon>Eukaryota</taxon>
        <taxon>Fungi</taxon>
        <taxon>Dikarya</taxon>
        <taxon>Ascomycota</taxon>
        <taxon>Saccharomycotina</taxon>
        <taxon>Saccharomycetes</taxon>
        <taxon>Phaffomycetales</taxon>
        <taxon>Wickerhamomycetaceae</taxon>
        <taxon>Wickerhamomyces</taxon>
    </lineage>
</organism>
<dbReference type="InterPro" id="IPR033876">
    <property type="entry name" value="SAP-like"/>
</dbReference>
<dbReference type="FunFam" id="2.40.70.10:FF:000023">
    <property type="entry name" value="Aspartic protease"/>
    <property type="match status" value="1"/>
</dbReference>